<gene>
    <name evidence="3" type="ORF">X975_14214</name>
</gene>
<keyword evidence="3" id="KW-0645">Protease</keyword>
<keyword evidence="3" id="KW-0031">Aminopeptidase</keyword>
<dbReference type="GO" id="GO:0005615">
    <property type="term" value="C:extracellular space"/>
    <property type="evidence" value="ECO:0007669"/>
    <property type="project" value="TreeGrafter"/>
</dbReference>
<keyword evidence="1" id="KW-0812">Transmembrane</keyword>
<dbReference type="InterPro" id="IPR050344">
    <property type="entry name" value="Peptidase_M1_aminopeptidases"/>
</dbReference>
<evidence type="ECO:0000256" key="1">
    <source>
        <dbReference type="SAM" id="Phobius"/>
    </source>
</evidence>
<dbReference type="GO" id="GO:0005737">
    <property type="term" value="C:cytoplasm"/>
    <property type="evidence" value="ECO:0007669"/>
    <property type="project" value="TreeGrafter"/>
</dbReference>
<dbReference type="PANTHER" id="PTHR11533:SF299">
    <property type="entry name" value="AMINOPEPTIDASE"/>
    <property type="match status" value="1"/>
</dbReference>
<dbReference type="AlphaFoldDB" id="A0A087UY97"/>
<dbReference type="GO" id="GO:0016020">
    <property type="term" value="C:membrane"/>
    <property type="evidence" value="ECO:0007669"/>
    <property type="project" value="TreeGrafter"/>
</dbReference>
<dbReference type="Proteomes" id="UP000054359">
    <property type="component" value="Unassembled WGS sequence"/>
</dbReference>
<dbReference type="GO" id="GO:0043171">
    <property type="term" value="P:peptide catabolic process"/>
    <property type="evidence" value="ECO:0007669"/>
    <property type="project" value="TreeGrafter"/>
</dbReference>
<protein>
    <submittedName>
        <fullName evidence="3">Endoplasmic reticulum aminopeptidase 2</fullName>
    </submittedName>
</protein>
<dbReference type="GO" id="GO:0006508">
    <property type="term" value="P:proteolysis"/>
    <property type="evidence" value="ECO:0007669"/>
    <property type="project" value="TreeGrafter"/>
</dbReference>
<evidence type="ECO:0000313" key="3">
    <source>
        <dbReference type="EMBL" id="KFM82336.1"/>
    </source>
</evidence>
<dbReference type="SUPFAM" id="SSF63737">
    <property type="entry name" value="Leukotriene A4 hydrolase N-terminal domain"/>
    <property type="match status" value="1"/>
</dbReference>
<dbReference type="InterPro" id="IPR045357">
    <property type="entry name" value="Aminopeptidase_N-like_N"/>
</dbReference>
<feature type="non-terminal residue" evidence="3">
    <location>
        <position position="242"/>
    </location>
</feature>
<keyword evidence="3" id="KW-0378">Hydrolase</keyword>
<dbReference type="GO" id="GO:0008270">
    <property type="term" value="F:zinc ion binding"/>
    <property type="evidence" value="ECO:0007669"/>
    <property type="project" value="TreeGrafter"/>
</dbReference>
<accession>A0A087UY97</accession>
<keyword evidence="1" id="KW-1133">Transmembrane helix</keyword>
<keyword evidence="1" id="KW-0472">Membrane</keyword>
<dbReference type="STRING" id="407821.A0A087UY97"/>
<dbReference type="EMBL" id="KK122252">
    <property type="protein sequence ID" value="KFM82336.1"/>
    <property type="molecule type" value="Genomic_DNA"/>
</dbReference>
<proteinExistence type="predicted"/>
<evidence type="ECO:0000259" key="2">
    <source>
        <dbReference type="Pfam" id="PF17900"/>
    </source>
</evidence>
<dbReference type="PANTHER" id="PTHR11533">
    <property type="entry name" value="PROTEASE M1 ZINC METALLOPROTEASE"/>
    <property type="match status" value="1"/>
</dbReference>
<name>A0A087UY97_STEMI</name>
<reference evidence="3 4" key="1">
    <citation type="submission" date="2013-11" db="EMBL/GenBank/DDBJ databases">
        <title>Genome sequencing of Stegodyphus mimosarum.</title>
        <authorList>
            <person name="Bechsgaard J."/>
        </authorList>
    </citation>
    <scope>NUCLEOTIDE SEQUENCE [LARGE SCALE GENOMIC DNA]</scope>
</reference>
<dbReference type="Pfam" id="PF17900">
    <property type="entry name" value="Peptidase_M1_N"/>
    <property type="match status" value="1"/>
</dbReference>
<sequence length="242" mass="27508">MLDNPYRRLKGNSVITYDAMDTDDKISENNEQHAHYSAPSSLGNIGNTLYSKKGVLSFIFIIKATLLFIITLASFATPAESSLIKSVLPDNHNVAAVSRVEEFIGEELKSKTGEIFPWKDMRLPSFIIPMHYDLFIFPNLKTSENIGNVNITFKVTTETNFIVLHSKDLNLTSVSVTESNEKEVPVIQYLEYPKHEQLYIKINGNFMPDLEYKLSIDFETYLKVSRKGFYLSSYVAADGQKR</sequence>
<feature type="transmembrane region" description="Helical" evidence="1">
    <location>
        <begin position="55"/>
        <end position="76"/>
    </location>
</feature>
<dbReference type="Gene3D" id="2.60.40.1730">
    <property type="entry name" value="tricorn interacting facor f3 domain"/>
    <property type="match status" value="1"/>
</dbReference>
<keyword evidence="4" id="KW-1185">Reference proteome</keyword>
<organism evidence="3 4">
    <name type="scientific">Stegodyphus mimosarum</name>
    <name type="common">African social velvet spider</name>
    <dbReference type="NCBI Taxonomy" id="407821"/>
    <lineage>
        <taxon>Eukaryota</taxon>
        <taxon>Metazoa</taxon>
        <taxon>Ecdysozoa</taxon>
        <taxon>Arthropoda</taxon>
        <taxon>Chelicerata</taxon>
        <taxon>Arachnida</taxon>
        <taxon>Araneae</taxon>
        <taxon>Araneomorphae</taxon>
        <taxon>Entelegynae</taxon>
        <taxon>Eresoidea</taxon>
        <taxon>Eresidae</taxon>
        <taxon>Stegodyphus</taxon>
    </lineage>
</organism>
<dbReference type="GO" id="GO:0070006">
    <property type="term" value="F:metalloaminopeptidase activity"/>
    <property type="evidence" value="ECO:0007669"/>
    <property type="project" value="TreeGrafter"/>
</dbReference>
<dbReference type="OrthoDB" id="6750768at2759"/>
<dbReference type="InterPro" id="IPR042097">
    <property type="entry name" value="Aminopeptidase_N-like_N_sf"/>
</dbReference>
<evidence type="ECO:0000313" key="4">
    <source>
        <dbReference type="Proteomes" id="UP000054359"/>
    </source>
</evidence>
<feature type="domain" description="Aminopeptidase N-like N-terminal" evidence="2">
    <location>
        <begin position="129"/>
        <end position="241"/>
    </location>
</feature>
<dbReference type="GO" id="GO:0042277">
    <property type="term" value="F:peptide binding"/>
    <property type="evidence" value="ECO:0007669"/>
    <property type="project" value="TreeGrafter"/>
</dbReference>